<evidence type="ECO:0000313" key="3">
    <source>
        <dbReference type="EMBL" id="SVD79602.1"/>
    </source>
</evidence>
<evidence type="ECO:0000256" key="2">
    <source>
        <dbReference type="ARBA" id="ARBA00022695"/>
    </source>
</evidence>
<dbReference type="SUPFAM" id="SSF53448">
    <property type="entry name" value="Nucleotide-diphospho-sugar transferases"/>
    <property type="match status" value="1"/>
</dbReference>
<gene>
    <name evidence="3" type="ORF">METZ01_LOCUS432456</name>
</gene>
<sequence length="136" mass="15637">MIIGCIVLAAGKGSRFDNKKSKIFYKIDKTPVIDFTLNKLLTVFNKKNLYITINKKITKKEKKNLQKYTENPLIIGASTRHKSLLNSIKQIDAKKLKYIFVHDAARPNISKNLLLRIKKNISSNKYDAVIPYLNIE</sequence>
<protein>
    <recommendedName>
        <fullName evidence="4">2-C-methyl-D-erythritol 4-phosphate cytidylyltransferase</fullName>
    </recommendedName>
</protein>
<dbReference type="GO" id="GO:0005829">
    <property type="term" value="C:cytosol"/>
    <property type="evidence" value="ECO:0007669"/>
    <property type="project" value="TreeGrafter"/>
</dbReference>
<dbReference type="InterPro" id="IPR034683">
    <property type="entry name" value="IspD/TarI"/>
</dbReference>
<accession>A0A382Y8E3</accession>
<evidence type="ECO:0008006" key="4">
    <source>
        <dbReference type="Google" id="ProtNLM"/>
    </source>
</evidence>
<reference evidence="3" key="1">
    <citation type="submission" date="2018-05" db="EMBL/GenBank/DDBJ databases">
        <authorList>
            <person name="Lanie J.A."/>
            <person name="Ng W.-L."/>
            <person name="Kazmierczak K.M."/>
            <person name="Andrzejewski T.M."/>
            <person name="Davidsen T.M."/>
            <person name="Wayne K.J."/>
            <person name="Tettelin H."/>
            <person name="Glass J.I."/>
            <person name="Rusch D."/>
            <person name="Podicherti R."/>
            <person name="Tsui H.-C.T."/>
            <person name="Winkler M.E."/>
        </authorList>
    </citation>
    <scope>NUCLEOTIDE SEQUENCE</scope>
</reference>
<proteinExistence type="predicted"/>
<evidence type="ECO:0000256" key="1">
    <source>
        <dbReference type="ARBA" id="ARBA00022679"/>
    </source>
</evidence>
<dbReference type="AlphaFoldDB" id="A0A382Y8E3"/>
<dbReference type="InterPro" id="IPR029044">
    <property type="entry name" value="Nucleotide-diphossugar_trans"/>
</dbReference>
<dbReference type="Pfam" id="PF01128">
    <property type="entry name" value="IspD"/>
    <property type="match status" value="1"/>
</dbReference>
<dbReference type="PANTHER" id="PTHR43015">
    <property type="entry name" value="D-RIBITOL-5-PHOSPHATE CYTIDYLYLTRANSFERASE"/>
    <property type="match status" value="1"/>
</dbReference>
<dbReference type="Gene3D" id="3.90.550.10">
    <property type="entry name" value="Spore Coat Polysaccharide Biosynthesis Protein SpsA, Chain A"/>
    <property type="match status" value="1"/>
</dbReference>
<keyword evidence="2" id="KW-0548">Nucleotidyltransferase</keyword>
<keyword evidence="1" id="KW-0808">Transferase</keyword>
<name>A0A382Y8E3_9ZZZZ</name>
<dbReference type="EMBL" id="UINC01173805">
    <property type="protein sequence ID" value="SVD79602.1"/>
    <property type="molecule type" value="Genomic_DNA"/>
</dbReference>
<feature type="non-terminal residue" evidence="3">
    <location>
        <position position="136"/>
    </location>
</feature>
<organism evidence="3">
    <name type="scientific">marine metagenome</name>
    <dbReference type="NCBI Taxonomy" id="408172"/>
    <lineage>
        <taxon>unclassified sequences</taxon>
        <taxon>metagenomes</taxon>
        <taxon>ecological metagenomes</taxon>
    </lineage>
</organism>
<dbReference type="GO" id="GO:0070567">
    <property type="term" value="F:cytidylyltransferase activity"/>
    <property type="evidence" value="ECO:0007669"/>
    <property type="project" value="InterPro"/>
</dbReference>
<dbReference type="PANTHER" id="PTHR43015:SF1">
    <property type="entry name" value="D-RIBITOL-5-PHOSPHATE CYTIDYLYLTRANSFERASE"/>
    <property type="match status" value="1"/>
</dbReference>